<reference evidence="3 4" key="1">
    <citation type="submission" date="2018-09" db="EMBL/GenBank/DDBJ databases">
        <title>Glutamicibacter mishrai S5-52T (LMG 29155T = KCTC 39846T).</title>
        <authorList>
            <person name="Das S.K."/>
        </authorList>
    </citation>
    <scope>NUCLEOTIDE SEQUENCE [LARGE SCALE GENOMIC DNA]</scope>
    <source>
        <strain evidence="3 4">S5-52</strain>
    </source>
</reference>
<name>A0A6H0SJB8_9MICC</name>
<evidence type="ECO:0008006" key="5">
    <source>
        <dbReference type="Google" id="ProtNLM"/>
    </source>
</evidence>
<evidence type="ECO:0000256" key="1">
    <source>
        <dbReference type="SAM" id="MobiDB-lite"/>
    </source>
</evidence>
<accession>A0A6H0SJB8</accession>
<feature type="region of interest" description="Disordered" evidence="1">
    <location>
        <begin position="49"/>
        <end position="79"/>
    </location>
</feature>
<gene>
    <name evidence="3" type="ORF">D3791_08845</name>
</gene>
<evidence type="ECO:0000313" key="3">
    <source>
        <dbReference type="EMBL" id="QIV87226.1"/>
    </source>
</evidence>
<dbReference type="RefSeq" id="WP_172511946.1">
    <property type="nucleotide sequence ID" value="NZ_CP032549.1"/>
</dbReference>
<keyword evidence="2" id="KW-0472">Membrane</keyword>
<feature type="compositionally biased region" description="Low complexity" evidence="1">
    <location>
        <begin position="54"/>
        <end position="66"/>
    </location>
</feature>
<evidence type="ECO:0000256" key="2">
    <source>
        <dbReference type="SAM" id="Phobius"/>
    </source>
</evidence>
<keyword evidence="2" id="KW-0812">Transmembrane</keyword>
<dbReference type="EMBL" id="CP032549">
    <property type="protein sequence ID" value="QIV87226.1"/>
    <property type="molecule type" value="Genomic_DNA"/>
</dbReference>
<evidence type="ECO:0000313" key="4">
    <source>
        <dbReference type="Proteomes" id="UP000502331"/>
    </source>
</evidence>
<protein>
    <recommendedName>
        <fullName evidence="5">DUF4232 domain-containing protein</fullName>
    </recommendedName>
</protein>
<feature type="transmembrane region" description="Helical" evidence="2">
    <location>
        <begin position="21"/>
        <end position="43"/>
    </location>
</feature>
<dbReference type="AlphaFoldDB" id="A0A6H0SJB8"/>
<dbReference type="Proteomes" id="UP000502331">
    <property type="component" value="Chromosome"/>
</dbReference>
<proteinExistence type="predicted"/>
<organism evidence="3 4">
    <name type="scientific">Glutamicibacter mishrai</name>
    <dbReference type="NCBI Taxonomy" id="1775880"/>
    <lineage>
        <taxon>Bacteria</taxon>
        <taxon>Bacillati</taxon>
        <taxon>Actinomycetota</taxon>
        <taxon>Actinomycetes</taxon>
        <taxon>Micrococcales</taxon>
        <taxon>Micrococcaceae</taxon>
        <taxon>Glutamicibacter</taxon>
    </lineage>
</organism>
<keyword evidence="4" id="KW-1185">Reference proteome</keyword>
<sequence length="201" mass="21262">MSNTSGGKLPASVYRRRRITVAVVALVLVGLIIWGVVAIAGLLSPDPQDPAAPAPTAQSSAPTQSAESEEDAGKKCKADEVKVTASTDAKSYPAGKKPVLILTVENTSKRECELNVGTSMQEFLISSGADRVFSTVDCLQNGEDVPLTFAAGQKENARFTWNRDRSAPGCKAVGVQPRPGTYKFTAAIGEFESEPVSFTLE</sequence>
<keyword evidence="2" id="KW-1133">Transmembrane helix</keyword>